<dbReference type="EMBL" id="GEDG01032398">
    <property type="protein sequence ID" value="JAP10831.1"/>
    <property type="molecule type" value="Transcribed_RNA"/>
</dbReference>
<feature type="region of interest" description="Disordered" evidence="1">
    <location>
        <begin position="1"/>
        <end position="20"/>
    </location>
</feature>
<evidence type="ECO:0000313" key="2">
    <source>
        <dbReference type="EMBL" id="JAP10831.1"/>
    </source>
</evidence>
<name>A0A0V0GRF8_SOLCH</name>
<proteinExistence type="predicted"/>
<dbReference type="AlphaFoldDB" id="A0A0V0GRF8"/>
<evidence type="ECO:0000256" key="1">
    <source>
        <dbReference type="SAM" id="MobiDB-lite"/>
    </source>
</evidence>
<accession>A0A0V0GRF8</accession>
<feature type="non-terminal residue" evidence="2">
    <location>
        <position position="1"/>
    </location>
</feature>
<protein>
    <submittedName>
        <fullName evidence="2">Putative ovule protein</fullName>
    </submittedName>
</protein>
<organism evidence="2">
    <name type="scientific">Solanum chacoense</name>
    <name type="common">Chaco potato</name>
    <dbReference type="NCBI Taxonomy" id="4108"/>
    <lineage>
        <taxon>Eukaryota</taxon>
        <taxon>Viridiplantae</taxon>
        <taxon>Streptophyta</taxon>
        <taxon>Embryophyta</taxon>
        <taxon>Tracheophyta</taxon>
        <taxon>Spermatophyta</taxon>
        <taxon>Magnoliopsida</taxon>
        <taxon>eudicotyledons</taxon>
        <taxon>Gunneridae</taxon>
        <taxon>Pentapetalae</taxon>
        <taxon>asterids</taxon>
        <taxon>lamiids</taxon>
        <taxon>Solanales</taxon>
        <taxon>Solanaceae</taxon>
        <taxon>Solanoideae</taxon>
        <taxon>Solaneae</taxon>
        <taxon>Solanum</taxon>
    </lineage>
</organism>
<reference evidence="2" key="1">
    <citation type="submission" date="2015-12" db="EMBL/GenBank/DDBJ databases">
        <title>Gene expression during late stages of embryo sac development: a critical building block for successful pollen-pistil interactions.</title>
        <authorList>
            <person name="Liu Y."/>
            <person name="Joly V."/>
            <person name="Sabar M."/>
            <person name="Matton D.P."/>
        </authorList>
    </citation>
    <scope>NUCLEOTIDE SEQUENCE</scope>
</reference>
<sequence length="113" mass="13185">IHTRTNDPVCHLPRSNSSKRRTRNQFQTLQAITRDTLISPLSSCTRNVREQGQVSPFRGSFVLYPKLDIPIRISLRIHLNHTGMVRFQLTRALSTQDFEFFEVPTSIWRTIFS</sequence>